<reference evidence="3" key="2">
    <citation type="journal article" date="2008" name="Nucleic Acids Res.">
        <title>The rice annotation project database (RAP-DB): 2008 update.</title>
        <authorList>
            <consortium name="The rice annotation project (RAP)"/>
        </authorList>
    </citation>
    <scope>GENOME REANNOTATION</scope>
    <source>
        <strain evidence="3">cv. Nipponbare</strain>
    </source>
</reference>
<accession>Q8LIA1</accession>
<protein>
    <submittedName>
        <fullName evidence="2">Uncharacterized protein</fullName>
    </submittedName>
</protein>
<evidence type="ECO:0000256" key="1">
    <source>
        <dbReference type="SAM" id="MobiDB-lite"/>
    </source>
</evidence>
<dbReference type="AlphaFoldDB" id="Q8LIA1"/>
<dbReference type="Proteomes" id="UP000000763">
    <property type="component" value="Chromosome 7"/>
</dbReference>
<name>Q8LIA1_ORYSJ</name>
<feature type="compositionally biased region" description="Polar residues" evidence="1">
    <location>
        <begin position="28"/>
        <end position="39"/>
    </location>
</feature>
<organism evidence="2 3">
    <name type="scientific">Oryza sativa subsp. japonica</name>
    <name type="common">Rice</name>
    <dbReference type="NCBI Taxonomy" id="39947"/>
    <lineage>
        <taxon>Eukaryota</taxon>
        <taxon>Viridiplantae</taxon>
        <taxon>Streptophyta</taxon>
        <taxon>Embryophyta</taxon>
        <taxon>Tracheophyta</taxon>
        <taxon>Spermatophyta</taxon>
        <taxon>Magnoliopsida</taxon>
        <taxon>Liliopsida</taxon>
        <taxon>Poales</taxon>
        <taxon>Poaceae</taxon>
        <taxon>BOP clade</taxon>
        <taxon>Oryzoideae</taxon>
        <taxon>Oryzeae</taxon>
        <taxon>Oryzinae</taxon>
        <taxon>Oryza</taxon>
        <taxon>Oryza sativa</taxon>
    </lineage>
</organism>
<proteinExistence type="predicted"/>
<feature type="compositionally biased region" description="Basic residues" evidence="1">
    <location>
        <begin position="57"/>
        <end position="67"/>
    </location>
</feature>
<evidence type="ECO:0000313" key="3">
    <source>
        <dbReference type="Proteomes" id="UP000000763"/>
    </source>
</evidence>
<reference evidence="3" key="1">
    <citation type="journal article" date="2005" name="Nature">
        <title>The map-based sequence of the rice genome.</title>
        <authorList>
            <consortium name="International rice genome sequencing project (IRGSP)"/>
            <person name="Matsumoto T."/>
            <person name="Wu J."/>
            <person name="Kanamori H."/>
            <person name="Katayose Y."/>
            <person name="Fujisawa M."/>
            <person name="Namiki N."/>
            <person name="Mizuno H."/>
            <person name="Yamamoto K."/>
            <person name="Antonio B.A."/>
            <person name="Baba T."/>
            <person name="Sakata K."/>
            <person name="Nagamura Y."/>
            <person name="Aoki H."/>
            <person name="Arikawa K."/>
            <person name="Arita K."/>
            <person name="Bito T."/>
            <person name="Chiden Y."/>
            <person name="Fujitsuka N."/>
            <person name="Fukunaka R."/>
            <person name="Hamada M."/>
            <person name="Harada C."/>
            <person name="Hayashi A."/>
            <person name="Hijishita S."/>
            <person name="Honda M."/>
            <person name="Hosokawa S."/>
            <person name="Ichikawa Y."/>
            <person name="Idonuma A."/>
            <person name="Iijima M."/>
            <person name="Ikeda M."/>
            <person name="Ikeno M."/>
            <person name="Ito K."/>
            <person name="Ito S."/>
            <person name="Ito T."/>
            <person name="Ito Y."/>
            <person name="Ito Y."/>
            <person name="Iwabuchi A."/>
            <person name="Kamiya K."/>
            <person name="Karasawa W."/>
            <person name="Kurita K."/>
            <person name="Katagiri S."/>
            <person name="Kikuta A."/>
            <person name="Kobayashi H."/>
            <person name="Kobayashi N."/>
            <person name="Machita K."/>
            <person name="Maehara T."/>
            <person name="Masukawa M."/>
            <person name="Mizubayashi T."/>
            <person name="Mukai Y."/>
            <person name="Nagasaki H."/>
            <person name="Nagata Y."/>
            <person name="Naito S."/>
            <person name="Nakashima M."/>
            <person name="Nakama Y."/>
            <person name="Nakamichi Y."/>
            <person name="Nakamura M."/>
            <person name="Meguro A."/>
            <person name="Negishi M."/>
            <person name="Ohta I."/>
            <person name="Ohta T."/>
            <person name="Okamoto M."/>
            <person name="Ono N."/>
            <person name="Saji S."/>
            <person name="Sakaguchi M."/>
            <person name="Sakai K."/>
            <person name="Shibata M."/>
            <person name="Shimokawa T."/>
            <person name="Song J."/>
            <person name="Takazaki Y."/>
            <person name="Terasawa K."/>
            <person name="Tsugane M."/>
            <person name="Tsuji K."/>
            <person name="Ueda S."/>
            <person name="Waki K."/>
            <person name="Yamagata H."/>
            <person name="Yamamoto M."/>
            <person name="Yamamoto S."/>
            <person name="Yamane H."/>
            <person name="Yoshiki S."/>
            <person name="Yoshihara R."/>
            <person name="Yukawa K."/>
            <person name="Zhong H."/>
            <person name="Yano M."/>
            <person name="Yuan Q."/>
            <person name="Ouyang S."/>
            <person name="Liu J."/>
            <person name="Jones K.M."/>
            <person name="Gansberger K."/>
            <person name="Moffat K."/>
            <person name="Hill J."/>
            <person name="Bera J."/>
            <person name="Fadrosh D."/>
            <person name="Jin S."/>
            <person name="Johri S."/>
            <person name="Kim M."/>
            <person name="Overton L."/>
            <person name="Reardon M."/>
            <person name="Tsitrin T."/>
            <person name="Vuong H."/>
            <person name="Weaver B."/>
            <person name="Ciecko A."/>
            <person name="Tallon L."/>
            <person name="Jackson J."/>
            <person name="Pai G."/>
            <person name="Aken S.V."/>
            <person name="Utterback T."/>
            <person name="Reidmuller S."/>
            <person name="Feldblyum T."/>
            <person name="Hsiao J."/>
            <person name="Zismann V."/>
            <person name="Iobst S."/>
            <person name="de Vazeille A.R."/>
            <person name="Buell C.R."/>
            <person name="Ying K."/>
            <person name="Li Y."/>
            <person name="Lu T."/>
            <person name="Huang Y."/>
            <person name="Zhao Q."/>
            <person name="Feng Q."/>
            <person name="Zhang L."/>
            <person name="Zhu J."/>
            <person name="Weng Q."/>
            <person name="Mu J."/>
            <person name="Lu Y."/>
            <person name="Fan D."/>
            <person name="Liu Y."/>
            <person name="Guan J."/>
            <person name="Zhang Y."/>
            <person name="Yu S."/>
            <person name="Liu X."/>
            <person name="Zhang Y."/>
            <person name="Hong G."/>
            <person name="Han B."/>
            <person name="Choisne N."/>
            <person name="Demange N."/>
            <person name="Orjeda G."/>
            <person name="Samain S."/>
            <person name="Cattolico L."/>
            <person name="Pelletier E."/>
            <person name="Couloux A."/>
            <person name="Segurens B."/>
            <person name="Wincker P."/>
            <person name="D'Hont A."/>
            <person name="Scarpelli C."/>
            <person name="Weissenbach J."/>
            <person name="Salanoubat M."/>
            <person name="Quetier F."/>
            <person name="Yu Y."/>
            <person name="Kim H.R."/>
            <person name="Rambo T."/>
            <person name="Currie J."/>
            <person name="Collura K."/>
            <person name="Luo M."/>
            <person name="Yang T."/>
            <person name="Ammiraju J.S.S."/>
            <person name="Engler F."/>
            <person name="Soderlund C."/>
            <person name="Wing R.A."/>
            <person name="Palmer L.E."/>
            <person name="de la Bastide M."/>
            <person name="Spiegel L."/>
            <person name="Nascimento L."/>
            <person name="Zutavern T."/>
            <person name="O'Shaughnessy A."/>
            <person name="Dike S."/>
            <person name="Dedhia N."/>
            <person name="Preston R."/>
            <person name="Balija V."/>
            <person name="McCombie W.R."/>
            <person name="Chow T."/>
            <person name="Chen H."/>
            <person name="Chung M."/>
            <person name="Chen C."/>
            <person name="Shaw J."/>
            <person name="Wu H."/>
            <person name="Hsiao K."/>
            <person name="Chao Y."/>
            <person name="Chu M."/>
            <person name="Cheng C."/>
            <person name="Hour A."/>
            <person name="Lee P."/>
            <person name="Lin S."/>
            <person name="Lin Y."/>
            <person name="Liou J."/>
            <person name="Liu S."/>
            <person name="Hsing Y."/>
            <person name="Raghuvanshi S."/>
            <person name="Mohanty A."/>
            <person name="Bharti A.K."/>
            <person name="Gaur A."/>
            <person name="Gupta V."/>
            <person name="Kumar D."/>
            <person name="Ravi V."/>
            <person name="Vij S."/>
            <person name="Kapur A."/>
            <person name="Khurana P."/>
            <person name="Khurana P."/>
            <person name="Khurana J.P."/>
            <person name="Tyagi A.K."/>
            <person name="Gaikwad K."/>
            <person name="Singh A."/>
            <person name="Dalal V."/>
            <person name="Srivastava S."/>
            <person name="Dixit A."/>
            <person name="Pal A.K."/>
            <person name="Ghazi I.A."/>
            <person name="Yadav M."/>
            <person name="Pandit A."/>
            <person name="Bhargava A."/>
            <person name="Sureshbabu K."/>
            <person name="Batra K."/>
            <person name="Sharma T.R."/>
            <person name="Mohapatra T."/>
            <person name="Singh N.K."/>
            <person name="Messing J."/>
            <person name="Nelson A.B."/>
            <person name="Fuks G."/>
            <person name="Kavchok S."/>
            <person name="Keizer G."/>
            <person name="Linton E."/>
            <person name="Llaca V."/>
            <person name="Song R."/>
            <person name="Tanyolac B."/>
            <person name="Young S."/>
            <person name="Ho-Il K."/>
            <person name="Hahn J.H."/>
            <person name="Sangsakoo G."/>
            <person name="Vanavichit A."/>
            <person name="de Mattos Luiz.A.T."/>
            <person name="Zimmer P.D."/>
            <person name="Malone G."/>
            <person name="Dellagostin O."/>
            <person name="de Oliveira A.C."/>
            <person name="Bevan M."/>
            <person name="Bancroft I."/>
            <person name="Minx P."/>
            <person name="Cordum H."/>
            <person name="Wilson R."/>
            <person name="Cheng Z."/>
            <person name="Jin W."/>
            <person name="Jiang J."/>
            <person name="Leong S.A."/>
            <person name="Iwama H."/>
            <person name="Gojobori T."/>
            <person name="Itoh T."/>
            <person name="Niimura Y."/>
            <person name="Fujii Y."/>
            <person name="Habara T."/>
            <person name="Sakai H."/>
            <person name="Sato Y."/>
            <person name="Wilson G."/>
            <person name="Kumar K."/>
            <person name="McCouch S."/>
            <person name="Juretic N."/>
            <person name="Hoen D."/>
            <person name="Wright S."/>
            <person name="Bruskiewich R."/>
            <person name="Bureau T."/>
            <person name="Miyao A."/>
            <person name="Hirochika H."/>
            <person name="Nishikawa T."/>
            <person name="Kadowaki K."/>
            <person name="Sugiura M."/>
            <person name="Burr B."/>
            <person name="Sasaki T."/>
        </authorList>
    </citation>
    <scope>NUCLEOTIDE SEQUENCE [LARGE SCALE GENOMIC DNA]</scope>
    <source>
        <strain evidence="3">cv. Nipponbare</strain>
    </source>
</reference>
<evidence type="ECO:0000313" key="2">
    <source>
        <dbReference type="EMBL" id="BAC07016.1"/>
    </source>
</evidence>
<sequence>MTEWHWKVYNNKSEGYDGPEKKKRKPNRNYTKVSCTRASVQDMGAKSWRKGGDPRPHQFHGVRRRGTERRQFRERCLQVKDNRLAGEKKE</sequence>
<dbReference type="EMBL" id="AP003832">
    <property type="protein sequence ID" value="BAC07016.1"/>
    <property type="molecule type" value="Genomic_DNA"/>
</dbReference>
<gene>
    <name evidence="2" type="primary">OJ1458_B07.122</name>
</gene>
<feature type="region of interest" description="Disordered" evidence="1">
    <location>
        <begin position="10"/>
        <end position="75"/>
    </location>
</feature>